<evidence type="ECO:0000313" key="7">
    <source>
        <dbReference type="Proteomes" id="UP000192674"/>
    </source>
</evidence>
<dbReference type="GO" id="GO:0032259">
    <property type="term" value="P:methylation"/>
    <property type="evidence" value="ECO:0007669"/>
    <property type="project" value="UniProtKB-KW"/>
</dbReference>
<feature type="transmembrane region" description="Helical" evidence="5">
    <location>
        <begin position="68"/>
        <end position="89"/>
    </location>
</feature>
<evidence type="ECO:0000256" key="1">
    <source>
        <dbReference type="ARBA" id="ARBA00004127"/>
    </source>
</evidence>
<proteinExistence type="predicted"/>
<dbReference type="GO" id="GO:0008168">
    <property type="term" value="F:methyltransferase activity"/>
    <property type="evidence" value="ECO:0007669"/>
    <property type="project" value="UniProtKB-KW"/>
</dbReference>
<dbReference type="GO" id="GO:0012505">
    <property type="term" value="C:endomembrane system"/>
    <property type="evidence" value="ECO:0007669"/>
    <property type="project" value="UniProtKB-SubCell"/>
</dbReference>
<dbReference type="PANTHER" id="PTHR12714">
    <property type="entry name" value="PROTEIN-S ISOPRENYLCYSTEINE O-METHYLTRANSFERASE"/>
    <property type="match status" value="1"/>
</dbReference>
<evidence type="ECO:0000313" key="6">
    <source>
        <dbReference type="EMBL" id="SMD17506.1"/>
    </source>
</evidence>
<dbReference type="Pfam" id="PF04191">
    <property type="entry name" value="PEMT"/>
    <property type="match status" value="1"/>
</dbReference>
<evidence type="ECO:0000256" key="3">
    <source>
        <dbReference type="ARBA" id="ARBA00022989"/>
    </source>
</evidence>
<organism evidence="6 7">
    <name type="scientific">Kibdelosporangium aridum</name>
    <dbReference type="NCBI Taxonomy" id="2030"/>
    <lineage>
        <taxon>Bacteria</taxon>
        <taxon>Bacillati</taxon>
        <taxon>Actinomycetota</taxon>
        <taxon>Actinomycetes</taxon>
        <taxon>Pseudonocardiales</taxon>
        <taxon>Pseudonocardiaceae</taxon>
        <taxon>Kibdelosporangium</taxon>
    </lineage>
</organism>
<evidence type="ECO:0000256" key="2">
    <source>
        <dbReference type="ARBA" id="ARBA00022692"/>
    </source>
</evidence>
<dbReference type="EMBL" id="FWXV01000005">
    <property type="protein sequence ID" value="SMD17506.1"/>
    <property type="molecule type" value="Genomic_DNA"/>
</dbReference>
<reference evidence="6 7" key="1">
    <citation type="submission" date="2017-04" db="EMBL/GenBank/DDBJ databases">
        <authorList>
            <person name="Afonso C.L."/>
            <person name="Miller P.J."/>
            <person name="Scott M.A."/>
            <person name="Spackman E."/>
            <person name="Goraichik I."/>
            <person name="Dimitrov K.M."/>
            <person name="Suarez D.L."/>
            <person name="Swayne D.E."/>
        </authorList>
    </citation>
    <scope>NUCLEOTIDE SEQUENCE [LARGE SCALE GENOMIC DNA]</scope>
    <source>
        <strain evidence="6 7">DSM 43828</strain>
    </source>
</reference>
<keyword evidence="2 5" id="KW-0812">Transmembrane</keyword>
<protein>
    <submittedName>
        <fullName evidence="6">Protein-S-isoprenylcysteine O-methyltransferase Ste14</fullName>
    </submittedName>
</protein>
<keyword evidence="3 5" id="KW-1133">Transmembrane helix</keyword>
<dbReference type="InterPro" id="IPR007318">
    <property type="entry name" value="Phopholipid_MeTrfase"/>
</dbReference>
<name>A0A1Y5XU09_KIBAR</name>
<sequence length="227" mass="24070">MSDPATRHPIGSLTGFDFRRKITTMAALALALYVVFLVGGFALREVVHRRMTGASGINGVLSGRPGSAVWWAGLVLVLSTVLCIAAPIVQLSGLDPVSALVTPPIQIAGIVLAVLGFLGTVVAQHIMGPSWRVGVDPDETTGLVTRGAFAIVRNPVFTSTVVCFLGLTLMVPNIIALIGFIGLLIAVELQVRVVEEPYLRRTHGEAYIGYGREVGRFLPGVGRFGNQ</sequence>
<dbReference type="Gene3D" id="1.20.120.1630">
    <property type="match status" value="1"/>
</dbReference>
<feature type="transmembrane region" description="Helical" evidence="5">
    <location>
        <begin position="161"/>
        <end position="187"/>
    </location>
</feature>
<dbReference type="AlphaFoldDB" id="A0A1Y5XU09"/>
<keyword evidence="4 5" id="KW-0472">Membrane</keyword>
<accession>A0A1Y5XU09</accession>
<gene>
    <name evidence="6" type="ORF">SAMN05661093_05557</name>
</gene>
<dbReference type="PANTHER" id="PTHR12714:SF9">
    <property type="entry name" value="PROTEIN-S-ISOPRENYLCYSTEINE O-METHYLTRANSFERASE"/>
    <property type="match status" value="1"/>
</dbReference>
<feature type="transmembrane region" description="Helical" evidence="5">
    <location>
        <begin position="101"/>
        <end position="123"/>
    </location>
</feature>
<evidence type="ECO:0000256" key="5">
    <source>
        <dbReference type="SAM" id="Phobius"/>
    </source>
</evidence>
<dbReference type="Proteomes" id="UP000192674">
    <property type="component" value="Unassembled WGS sequence"/>
</dbReference>
<evidence type="ECO:0000256" key="4">
    <source>
        <dbReference type="ARBA" id="ARBA00023136"/>
    </source>
</evidence>
<keyword evidence="6" id="KW-0489">Methyltransferase</keyword>
<comment type="subcellular location">
    <subcellularLocation>
        <location evidence="1">Endomembrane system</location>
        <topology evidence="1">Multi-pass membrane protein</topology>
    </subcellularLocation>
</comment>
<keyword evidence="7" id="KW-1185">Reference proteome</keyword>
<feature type="transmembrane region" description="Helical" evidence="5">
    <location>
        <begin position="22"/>
        <end position="47"/>
    </location>
</feature>
<keyword evidence="6" id="KW-0808">Transferase</keyword>